<keyword evidence="1" id="KW-0479">Metal-binding</keyword>
<evidence type="ECO:0000313" key="3">
    <source>
        <dbReference type="EMBL" id="ORY37000.1"/>
    </source>
</evidence>
<dbReference type="InterPro" id="IPR001607">
    <property type="entry name" value="Znf_UBP"/>
</dbReference>
<dbReference type="GO" id="GO:0008270">
    <property type="term" value="F:zinc ion binding"/>
    <property type="evidence" value="ECO:0007669"/>
    <property type="project" value="UniProtKB-KW"/>
</dbReference>
<keyword evidence="1" id="KW-0862">Zinc</keyword>
<dbReference type="Proteomes" id="UP000193642">
    <property type="component" value="Unassembled WGS sequence"/>
</dbReference>
<comment type="caution">
    <text evidence="3">The sequence shown here is derived from an EMBL/GenBank/DDBJ whole genome shotgun (WGS) entry which is preliminary data.</text>
</comment>
<dbReference type="OrthoDB" id="3219396at2759"/>
<evidence type="ECO:0000259" key="2">
    <source>
        <dbReference type="PROSITE" id="PS50271"/>
    </source>
</evidence>
<feature type="domain" description="UBP-type" evidence="2">
    <location>
        <begin position="1"/>
        <end position="81"/>
    </location>
</feature>
<reference evidence="3 4" key="1">
    <citation type="submission" date="2016-07" db="EMBL/GenBank/DDBJ databases">
        <title>Pervasive Adenine N6-methylation of Active Genes in Fungi.</title>
        <authorList>
            <consortium name="DOE Joint Genome Institute"/>
            <person name="Mondo S.J."/>
            <person name="Dannebaum R.O."/>
            <person name="Kuo R.C."/>
            <person name="Labutti K."/>
            <person name="Haridas S."/>
            <person name="Kuo A."/>
            <person name="Salamov A."/>
            <person name="Ahrendt S.R."/>
            <person name="Lipzen A."/>
            <person name="Sullivan W."/>
            <person name="Andreopoulos W.B."/>
            <person name="Clum A."/>
            <person name="Lindquist E."/>
            <person name="Daum C."/>
            <person name="Ramamoorthy G.K."/>
            <person name="Gryganskyi A."/>
            <person name="Culley D."/>
            <person name="Magnuson J.K."/>
            <person name="James T.Y."/>
            <person name="O'Malley M.A."/>
            <person name="Stajich J.E."/>
            <person name="Spatafora J.W."/>
            <person name="Visel A."/>
            <person name="Grigoriev I.V."/>
        </authorList>
    </citation>
    <scope>NUCLEOTIDE SEQUENCE [LARGE SCALE GENOMIC DNA]</scope>
    <source>
        <strain evidence="3 4">JEL800</strain>
    </source>
</reference>
<dbReference type="EMBL" id="MCGO01000052">
    <property type="protein sequence ID" value="ORY37000.1"/>
    <property type="molecule type" value="Genomic_DNA"/>
</dbReference>
<evidence type="ECO:0000256" key="1">
    <source>
        <dbReference type="PROSITE-ProRule" id="PRU00502"/>
    </source>
</evidence>
<dbReference type="Gene3D" id="3.30.2230.10">
    <property type="entry name" value="DUSP-like"/>
    <property type="match status" value="1"/>
</dbReference>
<dbReference type="SUPFAM" id="SSF57850">
    <property type="entry name" value="RING/U-box"/>
    <property type="match status" value="1"/>
</dbReference>
<proteinExistence type="predicted"/>
<gene>
    <name evidence="3" type="ORF">BCR33DRAFT_721655</name>
</gene>
<keyword evidence="4" id="KW-1185">Reference proteome</keyword>
<dbReference type="PROSITE" id="PS50271">
    <property type="entry name" value="ZF_UBP"/>
    <property type="match status" value="1"/>
</dbReference>
<keyword evidence="1" id="KW-0863">Zinc-finger</keyword>
<dbReference type="SMART" id="SM00290">
    <property type="entry name" value="ZnF_UBP"/>
    <property type="match status" value="1"/>
</dbReference>
<dbReference type="STRING" id="329046.A0A1Y2BQI6"/>
<protein>
    <recommendedName>
        <fullName evidence="2">UBP-type domain-containing protein</fullName>
    </recommendedName>
</protein>
<sequence>MSCATPPPDLWLCLSPNCTSISCGRAKHQHALEHSQTHRHPSPSNYSTSKSGCVKWIGNQLQPLAEQQKLASLTTCLLASAPESTKTKFERLMHIVEDGDRVFFVSRAFLDVWMRFLVGDEGVPVGGIDNSGLVDESGGRWMKSDLLPLIDFGIVSEVSLISTGILEKLHRLICLAFCRLRGIR</sequence>
<dbReference type="AlphaFoldDB" id="A0A1Y2BQI6"/>
<dbReference type="Pfam" id="PF02148">
    <property type="entry name" value="zf-UBP"/>
    <property type="match status" value="1"/>
</dbReference>
<dbReference type="SUPFAM" id="SSF143791">
    <property type="entry name" value="DUSP-like"/>
    <property type="match status" value="1"/>
</dbReference>
<name>A0A1Y2BQI6_9FUNG</name>
<accession>A0A1Y2BQI6</accession>
<organism evidence="3 4">
    <name type="scientific">Rhizoclosmatium globosum</name>
    <dbReference type="NCBI Taxonomy" id="329046"/>
    <lineage>
        <taxon>Eukaryota</taxon>
        <taxon>Fungi</taxon>
        <taxon>Fungi incertae sedis</taxon>
        <taxon>Chytridiomycota</taxon>
        <taxon>Chytridiomycota incertae sedis</taxon>
        <taxon>Chytridiomycetes</taxon>
        <taxon>Chytridiales</taxon>
        <taxon>Chytriomycetaceae</taxon>
        <taxon>Rhizoclosmatium</taxon>
    </lineage>
</organism>
<dbReference type="InterPro" id="IPR035927">
    <property type="entry name" value="DUSP-like_sf"/>
</dbReference>
<dbReference type="InterPro" id="IPR013083">
    <property type="entry name" value="Znf_RING/FYVE/PHD"/>
</dbReference>
<dbReference type="Gene3D" id="3.30.40.10">
    <property type="entry name" value="Zinc/RING finger domain, C3HC4 (zinc finger)"/>
    <property type="match status" value="1"/>
</dbReference>
<evidence type="ECO:0000313" key="4">
    <source>
        <dbReference type="Proteomes" id="UP000193642"/>
    </source>
</evidence>